<sequence>MGKFSYRQISHSSEVLDRVIDAYGFTSKLMLADHFDMASSSLAGRYKRGGFPADMVVRCVAETGASLEWLATGQGRKFDDEELDILKMPRRKIVDGVLYDAGMYMLDKVSFLPGTPLPNTPICVLEGNNQFIVDTSFTEVYDDEWLVEIEGKTSIRTLTRIPIKKVRVSGVGMAFDCSIEDIKILGRVVLTIK</sequence>
<dbReference type="Gene3D" id="1.10.260.40">
    <property type="entry name" value="lambda repressor-like DNA-binding domains"/>
    <property type="match status" value="1"/>
</dbReference>
<dbReference type="RefSeq" id="WP_000514631.1">
    <property type="nucleotide sequence ID" value="NZ_CP013685.1"/>
</dbReference>
<dbReference type="InterPro" id="IPR032499">
    <property type="entry name" value="Phage_CI_C"/>
</dbReference>
<reference evidence="3" key="3">
    <citation type="submission" date="2018-07" db="EMBL/GenBank/DDBJ databases">
        <authorList>
            <consortium name="NCBI Pathogen Detection Project"/>
        </authorList>
    </citation>
    <scope>NUCLEOTIDE SEQUENCE</scope>
    <source>
        <strain evidence="3">NCTR-SF87</strain>
    </source>
</reference>
<evidence type="ECO:0000313" key="3">
    <source>
        <dbReference type="EMBL" id="HAE4194461.1"/>
    </source>
</evidence>
<dbReference type="GO" id="GO:0045892">
    <property type="term" value="P:negative regulation of DNA-templated transcription"/>
    <property type="evidence" value="ECO:0007669"/>
    <property type="project" value="InterPro"/>
</dbReference>
<dbReference type="EMBL" id="DAARWE010000011">
    <property type="protein sequence ID" value="HAE4194461.1"/>
    <property type="molecule type" value="Genomic_DNA"/>
</dbReference>
<evidence type="ECO:0000313" key="5">
    <source>
        <dbReference type="Proteomes" id="UP000187320"/>
    </source>
</evidence>
<dbReference type="Pfam" id="PF07022">
    <property type="entry name" value="Phage_CI_repr"/>
    <property type="match status" value="1"/>
</dbReference>
<reference evidence="3" key="2">
    <citation type="journal article" date="2018" name="Genome Biol.">
        <title>SKESA: strategic k-mer extension for scrupulous assemblies.</title>
        <authorList>
            <person name="Souvorov A."/>
            <person name="Agarwala R."/>
            <person name="Lipman D.J."/>
        </authorList>
    </citation>
    <scope>NUCLEOTIDE SEQUENCE</scope>
    <source>
        <strain evidence="3">NCTR-SF87</strain>
    </source>
</reference>
<dbReference type="AlphaFoldDB" id="A0A0R9P7E6"/>
<reference evidence="4 5" key="1">
    <citation type="submission" date="2016-10" db="EMBL/GenBank/DDBJ databases">
        <title>Geospatial study of bovine Salmonella enterica.</title>
        <authorList>
            <person name="Liao J."/>
        </authorList>
    </citation>
    <scope>NUCLEOTIDE SEQUENCE [LARGE SCALE GENOMIC DNA]</scope>
    <source>
        <strain evidence="4 5">R8_4821_R1</strain>
    </source>
</reference>
<dbReference type="Proteomes" id="UP000187320">
    <property type="component" value="Unassembled WGS sequence"/>
</dbReference>
<organism evidence="4 5">
    <name type="scientific">Salmonella newport</name>
    <dbReference type="NCBI Taxonomy" id="108619"/>
    <lineage>
        <taxon>Bacteria</taxon>
        <taxon>Pseudomonadati</taxon>
        <taxon>Pseudomonadota</taxon>
        <taxon>Gammaproteobacteria</taxon>
        <taxon>Enterobacterales</taxon>
        <taxon>Enterobacteriaceae</taxon>
        <taxon>Salmonella</taxon>
    </lineage>
</organism>
<evidence type="ECO:0000259" key="2">
    <source>
        <dbReference type="Pfam" id="PF16452"/>
    </source>
</evidence>
<gene>
    <name evidence="4" type="ORF">BLX71_20050</name>
    <name evidence="3" type="ORF">GNC67_003014</name>
</gene>
<feature type="domain" description="Bacteriophage CI repressor N-terminal" evidence="1">
    <location>
        <begin position="14"/>
        <end position="77"/>
    </location>
</feature>
<name>A0A0R9P7E6_SALNE</name>
<dbReference type="InterPro" id="IPR010744">
    <property type="entry name" value="Phage_CI_N"/>
</dbReference>
<dbReference type="Gene3D" id="2.10.109.10">
    <property type="entry name" value="Umud Fragment, subunit A"/>
    <property type="match status" value="1"/>
</dbReference>
<evidence type="ECO:0000259" key="1">
    <source>
        <dbReference type="Pfam" id="PF07022"/>
    </source>
</evidence>
<protein>
    <submittedName>
        <fullName evidence="4">Phage repressor protein</fullName>
    </submittedName>
</protein>
<dbReference type="EMBL" id="MODC01000073">
    <property type="protein sequence ID" value="OMB00094.1"/>
    <property type="molecule type" value="Genomic_DNA"/>
</dbReference>
<comment type="caution">
    <text evidence="4">The sequence shown here is derived from an EMBL/GenBank/DDBJ whole genome shotgun (WGS) entry which is preliminary data.</text>
</comment>
<accession>A0A0R9P7E6</accession>
<feature type="domain" description="Bacteriophage CI repressor C-terminal" evidence="2">
    <location>
        <begin position="88"/>
        <end position="189"/>
    </location>
</feature>
<proteinExistence type="predicted"/>
<dbReference type="GO" id="GO:0051259">
    <property type="term" value="P:protein complex oligomerization"/>
    <property type="evidence" value="ECO:0007669"/>
    <property type="project" value="InterPro"/>
</dbReference>
<dbReference type="InterPro" id="IPR010982">
    <property type="entry name" value="Lambda_DNA-bd_dom_sf"/>
</dbReference>
<evidence type="ECO:0000313" key="4">
    <source>
        <dbReference type="EMBL" id="OMB00094.1"/>
    </source>
</evidence>
<dbReference type="GO" id="GO:0003677">
    <property type="term" value="F:DNA binding"/>
    <property type="evidence" value="ECO:0007669"/>
    <property type="project" value="InterPro"/>
</dbReference>
<dbReference type="Pfam" id="PF16452">
    <property type="entry name" value="Phage_CI_C"/>
    <property type="match status" value="1"/>
</dbReference>